<dbReference type="Gene3D" id="2.140.10.30">
    <property type="entry name" value="Dipeptidylpeptidase IV, N-terminal domain"/>
    <property type="match status" value="1"/>
</dbReference>
<keyword evidence="5" id="KW-1185">Reference proteome</keyword>
<comment type="caution">
    <text evidence="4">The sequence shown here is derived from an EMBL/GenBank/DDBJ whole genome shotgun (WGS) entry which is preliminary data.</text>
</comment>
<name>A0A7W8A8F2_9ACTN</name>
<protein>
    <submittedName>
        <fullName evidence="4">Dipeptidyl aminopeptidase/acylaminoacyl peptidase</fullName>
    </submittedName>
</protein>
<accession>A0A7W8A8F2</accession>
<dbReference type="GO" id="GO:0004177">
    <property type="term" value="F:aminopeptidase activity"/>
    <property type="evidence" value="ECO:0007669"/>
    <property type="project" value="UniProtKB-KW"/>
</dbReference>
<dbReference type="InterPro" id="IPR001375">
    <property type="entry name" value="Peptidase_S9_cat"/>
</dbReference>
<dbReference type="GO" id="GO:0008239">
    <property type="term" value="F:dipeptidyl-peptidase activity"/>
    <property type="evidence" value="ECO:0007669"/>
    <property type="project" value="TreeGrafter"/>
</dbReference>
<dbReference type="GO" id="GO:0008236">
    <property type="term" value="F:serine-type peptidase activity"/>
    <property type="evidence" value="ECO:0007669"/>
    <property type="project" value="InterPro"/>
</dbReference>
<sequence>MPVNDDAAELDGYSTFLDELVTDVHIQPVWSPDGGSVAFLCGPAPQREAWRVNLSDGARTPLFDVEAVRKAIDEAGGATPPGTGVPFEFFEFLGPDTIGFPLGGEGFVLELSTSEVGRLPGPGLIDQLLEVANLGEPRMYPRSAEMSEPIPTPEMLSPDGRFLLSTRDHDIAIRPVNHNRSIMLTHDGTPEHEWCFDQSDPRSEATGLGGGSQASWSPDGARIAVRKVDHRGVPVDRQVWYRGRDVEVVEIPHSRAGGALERITLHVLDVYGGAPVEIALDTPADTHPMFAGWLPDSSAVLIFQIHRDCRRIDLLAADPATGAVRPLFTEVGETFLRMFHDVYFERKLGVWPAPDSRHLVWASERSGWNHLYLYDLDGRLVRQLTDGAWRVDKFIRIHEDMAYFTARHDPDRPYDVHVCRVPLEGGPVERLTVASGVHDAQFAPSNTAFLDSHSRVDRPPVHELRRMDGSLIAEIGRADIGRLEEFGHTPAEEFTVTAADGVTQLWGVMFKPHDFDPDRSYPIVEHIYGGPQVNVAPHHWFTLMDDPLAAEARQMARKGYITVILDARGTPGRSKAFHDEIYGRWANCLADDHAGAIKQLAERHSFIDGDRAGITGHSWGGYSAFRCLADRPDVYRAAVSSAPGFDPYVCLLYECYLGLPQQNPEGYAFASTYPLASAVEGAFMLAVGSADAGCVTEAVRMSEALIQAGKVHDFVILPEQRHIFDSLHMAYFERKMDTFFRTHLA</sequence>
<evidence type="ECO:0000256" key="1">
    <source>
        <dbReference type="SAM" id="MobiDB-lite"/>
    </source>
</evidence>
<feature type="domain" description="Peptidase S9 prolyl oligopeptidase catalytic" evidence="2">
    <location>
        <begin position="552"/>
        <end position="744"/>
    </location>
</feature>
<keyword evidence="4" id="KW-0378">Hydrolase</keyword>
<dbReference type="SUPFAM" id="SSF53474">
    <property type="entry name" value="alpha/beta-Hydrolases"/>
    <property type="match status" value="1"/>
</dbReference>
<gene>
    <name evidence="4" type="ORF">HNR40_006989</name>
</gene>
<proteinExistence type="predicted"/>
<evidence type="ECO:0000259" key="2">
    <source>
        <dbReference type="Pfam" id="PF00326"/>
    </source>
</evidence>
<dbReference type="Pfam" id="PF00326">
    <property type="entry name" value="Peptidase_S9"/>
    <property type="match status" value="1"/>
</dbReference>
<reference evidence="4 5" key="1">
    <citation type="submission" date="2020-08" db="EMBL/GenBank/DDBJ databases">
        <title>Genomic Encyclopedia of Type Strains, Phase IV (KMG-IV): sequencing the most valuable type-strain genomes for metagenomic binning, comparative biology and taxonomic classification.</title>
        <authorList>
            <person name="Goeker M."/>
        </authorList>
    </citation>
    <scope>NUCLEOTIDE SEQUENCE [LARGE SCALE GENOMIC DNA]</scope>
    <source>
        <strain evidence="4 5">DSM 45385</strain>
    </source>
</reference>
<dbReference type="Proteomes" id="UP000568380">
    <property type="component" value="Unassembled WGS sequence"/>
</dbReference>
<dbReference type="InterPro" id="IPR050278">
    <property type="entry name" value="Serine_Prot_S9B/DPPIV"/>
</dbReference>
<dbReference type="Pfam" id="PF00930">
    <property type="entry name" value="DPPIV_N"/>
    <property type="match status" value="1"/>
</dbReference>
<feature type="region of interest" description="Disordered" evidence="1">
    <location>
        <begin position="199"/>
        <end position="218"/>
    </location>
</feature>
<evidence type="ECO:0000259" key="3">
    <source>
        <dbReference type="Pfam" id="PF00930"/>
    </source>
</evidence>
<dbReference type="Gene3D" id="3.40.50.1820">
    <property type="entry name" value="alpha/beta hydrolase"/>
    <property type="match status" value="1"/>
</dbReference>
<dbReference type="AlphaFoldDB" id="A0A7W8A8F2"/>
<organism evidence="4 5">
    <name type="scientific">Nonomuraea endophytica</name>
    <dbReference type="NCBI Taxonomy" id="714136"/>
    <lineage>
        <taxon>Bacteria</taxon>
        <taxon>Bacillati</taxon>
        <taxon>Actinomycetota</taxon>
        <taxon>Actinomycetes</taxon>
        <taxon>Streptosporangiales</taxon>
        <taxon>Streptosporangiaceae</taxon>
        <taxon>Nonomuraea</taxon>
    </lineage>
</organism>
<dbReference type="SUPFAM" id="SSF82171">
    <property type="entry name" value="DPP6 N-terminal domain-like"/>
    <property type="match status" value="1"/>
</dbReference>
<dbReference type="GO" id="GO:0006508">
    <property type="term" value="P:proteolysis"/>
    <property type="evidence" value="ECO:0007669"/>
    <property type="project" value="InterPro"/>
</dbReference>
<dbReference type="EMBL" id="JACHIN010000010">
    <property type="protein sequence ID" value="MBB5081494.1"/>
    <property type="molecule type" value="Genomic_DNA"/>
</dbReference>
<dbReference type="RefSeq" id="WP_184968859.1">
    <property type="nucleotide sequence ID" value="NZ_JACHIN010000010.1"/>
</dbReference>
<dbReference type="InterPro" id="IPR029058">
    <property type="entry name" value="AB_hydrolase_fold"/>
</dbReference>
<dbReference type="InterPro" id="IPR002469">
    <property type="entry name" value="Peptidase_S9B_N"/>
</dbReference>
<keyword evidence="4" id="KW-0031">Aminopeptidase</keyword>
<evidence type="ECO:0000313" key="4">
    <source>
        <dbReference type="EMBL" id="MBB5081494.1"/>
    </source>
</evidence>
<dbReference type="PANTHER" id="PTHR11731">
    <property type="entry name" value="PROTEASE FAMILY S9B,C DIPEPTIDYL-PEPTIDASE IV-RELATED"/>
    <property type="match status" value="1"/>
</dbReference>
<evidence type="ECO:0000313" key="5">
    <source>
        <dbReference type="Proteomes" id="UP000568380"/>
    </source>
</evidence>
<keyword evidence="4" id="KW-0645">Protease</keyword>
<feature type="domain" description="Dipeptidylpeptidase IV N-terminal" evidence="3">
    <location>
        <begin position="155"/>
        <end position="460"/>
    </location>
</feature>
<dbReference type="PANTHER" id="PTHR11731:SF193">
    <property type="entry name" value="DIPEPTIDYL PEPTIDASE 9"/>
    <property type="match status" value="1"/>
</dbReference>